<comment type="caution">
    <text evidence="2">The sequence shown here is derived from an EMBL/GenBank/DDBJ whole genome shotgun (WGS) entry which is preliminary data.</text>
</comment>
<dbReference type="PROSITE" id="PS50887">
    <property type="entry name" value="GGDEF"/>
    <property type="match status" value="2"/>
</dbReference>
<organism evidence="2 3">
    <name type="scientific">Saccharothrix texasensis</name>
    <dbReference type="NCBI Taxonomy" id="103734"/>
    <lineage>
        <taxon>Bacteria</taxon>
        <taxon>Bacillati</taxon>
        <taxon>Actinomycetota</taxon>
        <taxon>Actinomycetes</taxon>
        <taxon>Pseudonocardiales</taxon>
        <taxon>Pseudonocardiaceae</taxon>
        <taxon>Saccharothrix</taxon>
    </lineage>
</organism>
<evidence type="ECO:0000313" key="3">
    <source>
        <dbReference type="Proteomes" id="UP000268727"/>
    </source>
</evidence>
<evidence type="ECO:0000313" key="2">
    <source>
        <dbReference type="EMBL" id="ROP42348.1"/>
    </source>
</evidence>
<feature type="domain" description="GGDEF" evidence="1">
    <location>
        <begin position="340"/>
        <end position="473"/>
    </location>
</feature>
<dbReference type="Pfam" id="PF00990">
    <property type="entry name" value="GGDEF"/>
    <property type="match status" value="2"/>
</dbReference>
<reference evidence="2 3" key="1">
    <citation type="submission" date="2018-11" db="EMBL/GenBank/DDBJ databases">
        <title>Sequencing the genomes of 1000 actinobacteria strains.</title>
        <authorList>
            <person name="Klenk H.-P."/>
        </authorList>
    </citation>
    <scope>NUCLEOTIDE SEQUENCE [LARGE SCALE GENOMIC DNA]</scope>
    <source>
        <strain evidence="2 3">DSM 44231</strain>
    </source>
</reference>
<dbReference type="Proteomes" id="UP000268727">
    <property type="component" value="Unassembled WGS sequence"/>
</dbReference>
<dbReference type="InterPro" id="IPR043128">
    <property type="entry name" value="Rev_trsase/Diguanyl_cyclase"/>
</dbReference>
<name>A0A3N1HIM0_9PSEU</name>
<dbReference type="InterPro" id="IPR029787">
    <property type="entry name" value="Nucleotide_cyclase"/>
</dbReference>
<accession>A0A3N1HIM0</accession>
<dbReference type="PANTHER" id="PTHR45138">
    <property type="entry name" value="REGULATORY COMPONENTS OF SENSORY TRANSDUCTION SYSTEM"/>
    <property type="match status" value="1"/>
</dbReference>
<dbReference type="SMART" id="SM00267">
    <property type="entry name" value="GGDEF"/>
    <property type="match status" value="2"/>
</dbReference>
<sequence length="475" mass="50346">MNGGFHQAVLDRADAAVLVVDPGDLAVRWASPAARRLFGAASGLLPDLVANGDAAAVGTFLQAAGRAGASRLTCAVPVEGSVHRRVDLIARDLSEDPEVRGLVVVALDVTGWAETADELGSRLNTDALTGLANRTGFLPRLEQAVRGAPGPVLVFLDLDQFKDVNDCHGHAAGDHVLRLVASRLAAVVAGRGTAARLGGDEFVVLLDELDERQAIAAAREILAAIATPVVLDEGAIRVSVSAGITFVRPGHGAEALLHQADLAMYRAKTIGPAAVAVYDQDLEDWALARKHQVDRLAERLEELHAENRALAEAATIDQRTGLPNPATFDADHARRNRAGEPYSLLLVDIDRFHSYNTLYRYLAGHETLRRVAEAIDRTTRAGDRAYRYGGEEFTVLLPGTRLDGALASGERIRQAVHRLGLEHRGNTGGVVTVSIGAVEVLPGASVTDAVEEASVAVLEAKDAGRNRVVGRRTGG</sequence>
<dbReference type="OrthoDB" id="23692at2"/>
<evidence type="ECO:0000259" key="1">
    <source>
        <dbReference type="PROSITE" id="PS50887"/>
    </source>
</evidence>
<dbReference type="RefSeq" id="WP_123747317.1">
    <property type="nucleotide sequence ID" value="NZ_RJKM01000001.1"/>
</dbReference>
<dbReference type="InterPro" id="IPR050469">
    <property type="entry name" value="Diguanylate_Cyclase"/>
</dbReference>
<dbReference type="PANTHER" id="PTHR45138:SF9">
    <property type="entry name" value="DIGUANYLATE CYCLASE DGCM-RELATED"/>
    <property type="match status" value="1"/>
</dbReference>
<dbReference type="Gene3D" id="3.30.70.270">
    <property type="match status" value="2"/>
</dbReference>
<dbReference type="Pfam" id="PF13188">
    <property type="entry name" value="PAS_8"/>
    <property type="match status" value="1"/>
</dbReference>
<dbReference type="CDD" id="cd01949">
    <property type="entry name" value="GGDEF"/>
    <property type="match status" value="2"/>
</dbReference>
<dbReference type="GO" id="GO:0052621">
    <property type="term" value="F:diguanylate cyclase activity"/>
    <property type="evidence" value="ECO:0007669"/>
    <property type="project" value="TreeGrafter"/>
</dbReference>
<dbReference type="EMBL" id="RJKM01000001">
    <property type="protein sequence ID" value="ROP42348.1"/>
    <property type="molecule type" value="Genomic_DNA"/>
</dbReference>
<gene>
    <name evidence="2" type="ORF">EDD40_7847</name>
</gene>
<dbReference type="InterPro" id="IPR000160">
    <property type="entry name" value="GGDEF_dom"/>
</dbReference>
<keyword evidence="3" id="KW-1185">Reference proteome</keyword>
<dbReference type="SUPFAM" id="SSF55073">
    <property type="entry name" value="Nucleotide cyclase"/>
    <property type="match status" value="2"/>
</dbReference>
<dbReference type="InterPro" id="IPR000014">
    <property type="entry name" value="PAS"/>
</dbReference>
<dbReference type="NCBIfam" id="TIGR00254">
    <property type="entry name" value="GGDEF"/>
    <property type="match status" value="2"/>
</dbReference>
<feature type="domain" description="GGDEF" evidence="1">
    <location>
        <begin position="149"/>
        <end position="280"/>
    </location>
</feature>
<dbReference type="AlphaFoldDB" id="A0A3N1HIM0"/>
<proteinExistence type="predicted"/>
<protein>
    <submittedName>
        <fullName evidence="2">Diguanylate cyclase (GGDEF)-like protein</fullName>
    </submittedName>
</protein>